<keyword evidence="6 17" id="KW-0547">Nucleotide-binding</keyword>
<dbReference type="GO" id="GO:0110051">
    <property type="term" value="P:metabolite repair"/>
    <property type="evidence" value="ECO:0007669"/>
    <property type="project" value="TreeGrafter"/>
</dbReference>
<evidence type="ECO:0000256" key="19">
    <source>
        <dbReference type="PIRNR" id="PIRNR017184"/>
    </source>
</evidence>
<dbReference type="PROSITE" id="PS51383">
    <property type="entry name" value="YJEF_C_3"/>
    <property type="match status" value="1"/>
</dbReference>
<reference evidence="22 23" key="1">
    <citation type="submission" date="2018-06" db="EMBL/GenBank/DDBJ databases">
        <title>Phytoactinopolyspora halophila sp. nov., a novel halophilic actinomycete isolated from a saline soil in China.</title>
        <authorList>
            <person name="Tang S.-K."/>
        </authorList>
    </citation>
    <scope>NUCLEOTIDE SEQUENCE [LARGE SCALE GENOMIC DNA]</scope>
    <source>
        <strain evidence="22 23">YIM 96934</strain>
    </source>
</reference>
<comment type="function">
    <text evidence="14 19">Bifunctional enzyme that catalyzes the epimerization of the S- and R-forms of NAD(P)HX and the dehydration of the S-form of NAD(P)HX at the expense of ADP, which is converted to AMP. This allows the repair of both epimers of NAD(P)HX, a damaged form of NAD(P)H that is a result of enzymatic or heat-dependent hydration.</text>
</comment>
<dbReference type="GO" id="GO:0052855">
    <property type="term" value="F:ADP-dependent NAD(P)H-hydrate dehydratase activity"/>
    <property type="evidence" value="ECO:0007669"/>
    <property type="project" value="UniProtKB-UniRule"/>
</dbReference>
<dbReference type="Pfam" id="PF03853">
    <property type="entry name" value="YjeF_N"/>
    <property type="match status" value="1"/>
</dbReference>
<comment type="cofactor">
    <cofactor evidence="18 19">
        <name>K(+)</name>
        <dbReference type="ChEBI" id="CHEBI:29103"/>
    </cofactor>
    <text evidence="18 19">Binds 1 potassium ion per subunit.</text>
</comment>
<evidence type="ECO:0000259" key="20">
    <source>
        <dbReference type="PROSITE" id="PS51383"/>
    </source>
</evidence>
<dbReference type="AlphaFoldDB" id="A0A329QGM0"/>
<evidence type="ECO:0000256" key="4">
    <source>
        <dbReference type="ARBA" id="ARBA00009524"/>
    </source>
</evidence>
<evidence type="ECO:0000256" key="5">
    <source>
        <dbReference type="ARBA" id="ARBA00022723"/>
    </source>
</evidence>
<evidence type="ECO:0000313" key="23">
    <source>
        <dbReference type="Proteomes" id="UP000250462"/>
    </source>
</evidence>
<dbReference type="Gene3D" id="3.40.1190.20">
    <property type="match status" value="1"/>
</dbReference>
<keyword evidence="8 17" id="KW-0521">NADP</keyword>
<dbReference type="InterPro" id="IPR000631">
    <property type="entry name" value="CARKD"/>
</dbReference>
<evidence type="ECO:0000313" key="22">
    <source>
        <dbReference type="EMBL" id="RAW11593.1"/>
    </source>
</evidence>
<evidence type="ECO:0000256" key="6">
    <source>
        <dbReference type="ARBA" id="ARBA00022741"/>
    </source>
</evidence>
<evidence type="ECO:0000256" key="13">
    <source>
        <dbReference type="ARBA" id="ARBA00023268"/>
    </source>
</evidence>
<feature type="binding site" evidence="18">
    <location>
        <position position="134"/>
    </location>
    <ligand>
        <name>K(+)</name>
        <dbReference type="ChEBI" id="CHEBI:29103"/>
    </ligand>
</feature>
<keyword evidence="13" id="KW-0511">Multifunctional enzyme</keyword>
<dbReference type="Pfam" id="PF01256">
    <property type="entry name" value="Carb_kinase"/>
    <property type="match status" value="1"/>
</dbReference>
<dbReference type="InterPro" id="IPR036652">
    <property type="entry name" value="YjeF_N_dom_sf"/>
</dbReference>
<dbReference type="PANTHER" id="PTHR12592:SF0">
    <property type="entry name" value="ATP-DEPENDENT (S)-NAD(P)H-HYDRATE DEHYDRATASE"/>
    <property type="match status" value="1"/>
</dbReference>
<comment type="similarity">
    <text evidence="17">Belongs to the NnrD/CARKD family.</text>
</comment>
<comment type="catalytic activity">
    <reaction evidence="2 18 19">
        <text>(6R)-NADPHX = (6S)-NADPHX</text>
        <dbReference type="Rhea" id="RHEA:32227"/>
        <dbReference type="ChEBI" id="CHEBI:64076"/>
        <dbReference type="ChEBI" id="CHEBI:64077"/>
        <dbReference type="EC" id="5.1.99.6"/>
    </reaction>
</comment>
<comment type="catalytic activity">
    <reaction evidence="15 17 19">
        <text>(6S)-NADHX + ADP = AMP + phosphate + NADH + H(+)</text>
        <dbReference type="Rhea" id="RHEA:32223"/>
        <dbReference type="ChEBI" id="CHEBI:15378"/>
        <dbReference type="ChEBI" id="CHEBI:43474"/>
        <dbReference type="ChEBI" id="CHEBI:57945"/>
        <dbReference type="ChEBI" id="CHEBI:64074"/>
        <dbReference type="ChEBI" id="CHEBI:456215"/>
        <dbReference type="ChEBI" id="CHEBI:456216"/>
        <dbReference type="EC" id="4.2.1.136"/>
    </reaction>
</comment>
<comment type="cofactor">
    <cofactor evidence="17">
        <name>Mg(2+)</name>
        <dbReference type="ChEBI" id="CHEBI:18420"/>
    </cofactor>
</comment>
<comment type="similarity">
    <text evidence="4 19">In the C-terminal section; belongs to the NnrD/CARKD family.</text>
</comment>
<evidence type="ECO:0000256" key="2">
    <source>
        <dbReference type="ARBA" id="ARBA00000909"/>
    </source>
</evidence>
<feature type="binding site" evidence="17">
    <location>
        <position position="321"/>
    </location>
    <ligand>
        <name>(6S)-NADPHX</name>
        <dbReference type="ChEBI" id="CHEBI:64076"/>
    </ligand>
</feature>
<evidence type="ECO:0000256" key="10">
    <source>
        <dbReference type="ARBA" id="ARBA00023027"/>
    </source>
</evidence>
<dbReference type="NCBIfam" id="TIGR00197">
    <property type="entry name" value="yjeF_nterm"/>
    <property type="match status" value="1"/>
</dbReference>
<feature type="binding site" evidence="17">
    <location>
        <position position="266"/>
    </location>
    <ligand>
        <name>(6S)-NADPHX</name>
        <dbReference type="ChEBI" id="CHEBI:64076"/>
    </ligand>
</feature>
<gene>
    <name evidence="18" type="primary">nnrE</name>
    <name evidence="17" type="synonym">nnrD</name>
    <name evidence="22" type="ORF">DPM12_16075</name>
</gene>
<comment type="caution">
    <text evidence="22">The sequence shown here is derived from an EMBL/GenBank/DDBJ whole genome shotgun (WGS) entry which is preliminary data.</text>
</comment>
<dbReference type="EC" id="4.2.1.136" evidence="19"/>
<comment type="subunit">
    <text evidence="17">Homotetramer.</text>
</comment>
<dbReference type="HAMAP" id="MF_01966">
    <property type="entry name" value="NADHX_epimerase"/>
    <property type="match status" value="1"/>
</dbReference>
<dbReference type="Proteomes" id="UP000250462">
    <property type="component" value="Unassembled WGS sequence"/>
</dbReference>
<feature type="binding site" evidence="17">
    <location>
        <position position="429"/>
    </location>
    <ligand>
        <name>AMP</name>
        <dbReference type="ChEBI" id="CHEBI:456215"/>
    </ligand>
</feature>
<evidence type="ECO:0000256" key="8">
    <source>
        <dbReference type="ARBA" id="ARBA00022857"/>
    </source>
</evidence>
<proteinExistence type="inferred from homology"/>
<dbReference type="GO" id="GO:0046872">
    <property type="term" value="F:metal ion binding"/>
    <property type="evidence" value="ECO:0007669"/>
    <property type="project" value="UniProtKB-UniRule"/>
</dbReference>
<dbReference type="GO" id="GO:0052856">
    <property type="term" value="F:NAD(P)HX epimerase activity"/>
    <property type="evidence" value="ECO:0007669"/>
    <property type="project" value="UniProtKB-UniRule"/>
</dbReference>
<dbReference type="RefSeq" id="WP_112259363.1">
    <property type="nucleotide sequence ID" value="NZ_QMIG01000019.1"/>
</dbReference>
<evidence type="ECO:0000256" key="1">
    <source>
        <dbReference type="ARBA" id="ARBA00000013"/>
    </source>
</evidence>
<feature type="binding site" evidence="17">
    <location>
        <position position="430"/>
    </location>
    <ligand>
        <name>(6S)-NADPHX</name>
        <dbReference type="ChEBI" id="CHEBI:64076"/>
    </ligand>
</feature>
<evidence type="ECO:0000256" key="11">
    <source>
        <dbReference type="ARBA" id="ARBA00023235"/>
    </source>
</evidence>
<dbReference type="SUPFAM" id="SSF64153">
    <property type="entry name" value="YjeF N-terminal domain-like"/>
    <property type="match status" value="1"/>
</dbReference>
<feature type="binding site" evidence="18">
    <location>
        <begin position="66"/>
        <end position="70"/>
    </location>
    <ligand>
        <name>(6S)-NADPHX</name>
        <dbReference type="ChEBI" id="CHEBI:64076"/>
    </ligand>
</feature>
<feature type="binding site" evidence="17">
    <location>
        <position position="363"/>
    </location>
    <ligand>
        <name>(6S)-NADPHX</name>
        <dbReference type="ChEBI" id="CHEBI:64076"/>
    </ligand>
</feature>
<dbReference type="EC" id="5.1.99.6" evidence="19"/>
<keyword evidence="23" id="KW-1185">Reference proteome</keyword>
<evidence type="ECO:0000256" key="3">
    <source>
        <dbReference type="ARBA" id="ARBA00006001"/>
    </source>
</evidence>
<dbReference type="InterPro" id="IPR029056">
    <property type="entry name" value="Ribokinase-like"/>
</dbReference>
<evidence type="ECO:0000256" key="18">
    <source>
        <dbReference type="HAMAP-Rule" id="MF_01966"/>
    </source>
</evidence>
<protein>
    <recommendedName>
        <fullName evidence="19">Bifunctional NAD(P)H-hydrate repair enzyme</fullName>
    </recommendedName>
    <alternativeName>
        <fullName evidence="19">Nicotinamide nucleotide repair protein</fullName>
    </alternativeName>
    <domain>
        <recommendedName>
            <fullName evidence="19">ADP-dependent (S)-NAD(P)H-hydrate dehydratase</fullName>
            <ecNumber evidence="19">4.2.1.136</ecNumber>
        </recommendedName>
        <alternativeName>
            <fullName evidence="19">ADP-dependent NAD(P)HX dehydratase</fullName>
        </alternativeName>
    </domain>
    <domain>
        <recommendedName>
            <fullName evidence="19">NAD(P)H-hydrate epimerase</fullName>
            <ecNumber evidence="19">5.1.99.6</ecNumber>
        </recommendedName>
    </domain>
</protein>
<dbReference type="OrthoDB" id="9806925at2"/>
<dbReference type="SUPFAM" id="SSF53613">
    <property type="entry name" value="Ribokinase-like"/>
    <property type="match status" value="1"/>
</dbReference>
<dbReference type="EMBL" id="QMIG01000019">
    <property type="protein sequence ID" value="RAW11593.1"/>
    <property type="molecule type" value="Genomic_DNA"/>
</dbReference>
<comment type="function">
    <text evidence="18">Catalyzes the epimerization of the S- and R-forms of NAD(P)HX, a damaged form of NAD(P)H that is a result of enzymatic or heat-dependent hydration. This is a prerequisite for the S-specific NAD(P)H-hydrate dehydratase to allow the repair of both epimers of NAD(P)HX.</text>
</comment>
<evidence type="ECO:0000256" key="7">
    <source>
        <dbReference type="ARBA" id="ARBA00022840"/>
    </source>
</evidence>
<comment type="caution">
    <text evidence="18">Lacks conserved residue(s) required for the propagation of feature annotation.</text>
</comment>
<keyword evidence="11 18" id="KW-0413">Isomerase</keyword>
<feature type="binding site" evidence="17">
    <location>
        <begin position="400"/>
        <end position="404"/>
    </location>
    <ligand>
        <name>AMP</name>
        <dbReference type="ChEBI" id="CHEBI:456215"/>
    </ligand>
</feature>
<dbReference type="PANTHER" id="PTHR12592">
    <property type="entry name" value="ATP-DEPENDENT (S)-NAD(P)H-HYDRATE DEHYDRATASE FAMILY MEMBER"/>
    <property type="match status" value="1"/>
</dbReference>
<organism evidence="22 23">
    <name type="scientific">Phytoactinopolyspora halophila</name>
    <dbReference type="NCBI Taxonomy" id="1981511"/>
    <lineage>
        <taxon>Bacteria</taxon>
        <taxon>Bacillati</taxon>
        <taxon>Actinomycetota</taxon>
        <taxon>Actinomycetes</taxon>
        <taxon>Jiangellales</taxon>
        <taxon>Jiangellaceae</taxon>
        <taxon>Phytoactinopolyspora</taxon>
    </lineage>
</organism>
<comment type="similarity">
    <text evidence="18">Belongs to the NnrE/AIBP family.</text>
</comment>
<evidence type="ECO:0000256" key="15">
    <source>
        <dbReference type="ARBA" id="ARBA00048238"/>
    </source>
</evidence>
<evidence type="ECO:0000256" key="16">
    <source>
        <dbReference type="ARBA" id="ARBA00049209"/>
    </source>
</evidence>
<dbReference type="Gene3D" id="3.40.50.10260">
    <property type="entry name" value="YjeF N-terminal domain"/>
    <property type="match status" value="1"/>
</dbReference>
<accession>A0A329QGM0</accession>
<dbReference type="InterPro" id="IPR030677">
    <property type="entry name" value="Nnr"/>
</dbReference>
<evidence type="ECO:0000256" key="17">
    <source>
        <dbReference type="HAMAP-Rule" id="MF_01965"/>
    </source>
</evidence>
<keyword evidence="12 17" id="KW-0456">Lyase</keyword>
<dbReference type="GO" id="GO:0005524">
    <property type="term" value="F:ATP binding"/>
    <property type="evidence" value="ECO:0007669"/>
    <property type="project" value="UniProtKB-UniRule"/>
</dbReference>
<feature type="binding site" evidence="18">
    <location>
        <position position="67"/>
    </location>
    <ligand>
        <name>K(+)</name>
        <dbReference type="ChEBI" id="CHEBI:29103"/>
    </ligand>
</feature>
<feature type="domain" description="YjeF C-terminal" evidence="20">
    <location>
        <begin position="231"/>
        <end position="487"/>
    </location>
</feature>
<dbReference type="InterPro" id="IPR004443">
    <property type="entry name" value="YjeF_N_dom"/>
</dbReference>
<comment type="similarity">
    <text evidence="3 19">In the N-terminal section; belongs to the NnrE/AIBP family.</text>
</comment>
<comment type="catalytic activity">
    <reaction evidence="1 18 19">
        <text>(6R)-NADHX = (6S)-NADHX</text>
        <dbReference type="Rhea" id="RHEA:32215"/>
        <dbReference type="ChEBI" id="CHEBI:64074"/>
        <dbReference type="ChEBI" id="CHEBI:64075"/>
        <dbReference type="EC" id="5.1.99.6"/>
    </reaction>
</comment>
<feature type="binding site" evidence="18">
    <location>
        <begin position="138"/>
        <end position="144"/>
    </location>
    <ligand>
        <name>(6S)-NADPHX</name>
        <dbReference type="ChEBI" id="CHEBI:64076"/>
    </ligand>
</feature>
<evidence type="ECO:0000256" key="9">
    <source>
        <dbReference type="ARBA" id="ARBA00022958"/>
    </source>
</evidence>
<feature type="domain" description="YjeF N-terminal" evidence="21">
    <location>
        <begin position="10"/>
        <end position="224"/>
    </location>
</feature>
<dbReference type="CDD" id="cd01171">
    <property type="entry name" value="YXKO-related"/>
    <property type="match status" value="1"/>
</dbReference>
<evidence type="ECO:0000256" key="14">
    <source>
        <dbReference type="ARBA" id="ARBA00025153"/>
    </source>
</evidence>
<dbReference type="PROSITE" id="PS51385">
    <property type="entry name" value="YJEF_N"/>
    <property type="match status" value="1"/>
</dbReference>
<evidence type="ECO:0000259" key="21">
    <source>
        <dbReference type="PROSITE" id="PS51385"/>
    </source>
</evidence>
<comment type="catalytic activity">
    <reaction evidence="16 17 19">
        <text>(6S)-NADPHX + ADP = AMP + phosphate + NADPH + H(+)</text>
        <dbReference type="Rhea" id="RHEA:32235"/>
        <dbReference type="ChEBI" id="CHEBI:15378"/>
        <dbReference type="ChEBI" id="CHEBI:43474"/>
        <dbReference type="ChEBI" id="CHEBI:57783"/>
        <dbReference type="ChEBI" id="CHEBI:64076"/>
        <dbReference type="ChEBI" id="CHEBI:456215"/>
        <dbReference type="ChEBI" id="CHEBI:456216"/>
        <dbReference type="EC" id="4.2.1.136"/>
    </reaction>
</comment>
<name>A0A329QGM0_9ACTN</name>
<dbReference type="GO" id="GO:0046496">
    <property type="term" value="P:nicotinamide nucleotide metabolic process"/>
    <property type="evidence" value="ECO:0007669"/>
    <property type="project" value="UniProtKB-UniRule"/>
</dbReference>
<keyword evidence="9 18" id="KW-0630">Potassium</keyword>
<keyword evidence="10 17" id="KW-0520">NAD</keyword>
<feature type="binding site" evidence="18">
    <location>
        <position position="170"/>
    </location>
    <ligand>
        <name>K(+)</name>
        <dbReference type="ChEBI" id="CHEBI:29103"/>
    </ligand>
</feature>
<dbReference type="HAMAP" id="MF_01965">
    <property type="entry name" value="NADHX_dehydratase"/>
    <property type="match status" value="1"/>
</dbReference>
<keyword evidence="5 18" id="KW-0479">Metal-binding</keyword>
<comment type="function">
    <text evidence="17">Catalyzes the dehydration of the S-form of NAD(P)HX at the expense of ADP, which is converted to AMP. Together with NAD(P)HX epimerase, which catalyzes the epimerization of the S- and R-forms, the enzyme allows the repair of both epimers of NAD(P)HX, a damaged form of NAD(P)H that is a result of enzymatic or heat-dependent hydration.</text>
</comment>
<evidence type="ECO:0000256" key="12">
    <source>
        <dbReference type="ARBA" id="ARBA00023239"/>
    </source>
</evidence>
<dbReference type="NCBIfam" id="TIGR00196">
    <property type="entry name" value="yjeF_cterm"/>
    <property type="match status" value="1"/>
</dbReference>
<dbReference type="PIRSF" id="PIRSF017184">
    <property type="entry name" value="Nnr"/>
    <property type="match status" value="1"/>
</dbReference>
<feature type="binding site" evidence="18">
    <location>
        <position position="167"/>
    </location>
    <ligand>
        <name>(6S)-NADPHX</name>
        <dbReference type="ChEBI" id="CHEBI:64076"/>
    </ligand>
</feature>
<sequence>MIRAHAVADVREAEAALMAELPPGTLMQRAAAGLAAVCAQVLKGGLPERGGGTYGARVVLLVGAGDNGGDALWAGARLARRGARVDAILTRHDRAHPEGLAALRAAGGSVVSDPASPLGPEARRALSRADIVIDGILGIGGQAGLRADAAELAEVAAAEAGLVVAVDLPSGVDPDTGEAPGAHVHADITVTFGTHKIALLVDPAAEAAGHVEFVDIGLEPYLPEPVVEALEPGDVTMMLPYPDRQADKYRRGVLGVLAGSERYPGAAVLAAGGAIHGGAGMVRYAGPGAVADGVLAHWPEIVTGPGVEAVGRVQAWAVGSGLGDGRGADVAAALAAGVPVLADADALAYLPSRLDVPALLTPHAGELARMLGVERADVEARRWHHAREAASRWNATILLKGSTTLVVTPDGEARVNPTGSPALATAGSGDVLAGFAGALLATGLSPLDAGSVAAYIHGMAGQAAASRAGAPSASMVLDALPTVVAAMCS</sequence>
<keyword evidence="7 17" id="KW-0067">ATP-binding</keyword>